<dbReference type="GO" id="GO:0022857">
    <property type="term" value="F:transmembrane transporter activity"/>
    <property type="evidence" value="ECO:0007669"/>
    <property type="project" value="InterPro"/>
</dbReference>
<dbReference type="InterPro" id="IPR036259">
    <property type="entry name" value="MFS_trans_sf"/>
</dbReference>
<evidence type="ECO:0000256" key="3">
    <source>
        <dbReference type="ARBA" id="ARBA00022475"/>
    </source>
</evidence>
<feature type="transmembrane region" description="Helical" evidence="7">
    <location>
        <begin position="92"/>
        <end position="114"/>
    </location>
</feature>
<dbReference type="Pfam" id="PF07690">
    <property type="entry name" value="MFS_1"/>
    <property type="match status" value="1"/>
</dbReference>
<dbReference type="EMBL" id="WEIO01000011">
    <property type="protein sequence ID" value="KAB7704703.1"/>
    <property type="molecule type" value="Genomic_DNA"/>
</dbReference>
<sequence length="383" mass="40851">MRAFVYVIVFFSFFDLFTQLPIMSPFAESLGATPLLTGLAVGMYSFSNTIGNIFSGFLTDKKGAFRILLTGLLLTGAALLLYHLAVDAWSLLAIRFLHGLLAGLIVPAAFTYLANAAAEGKKGKGAAISGAFVGLAAIVGPAFSGIVASRTSETTVLTVTAVSLLILGMLALFFLRTNTKTAPKEEQKEKMTVLAFFQNANVVKAFIGAFLLMFSQGVLAYMLPLKVIHLGYDAQTSGMLLSVFGIMAILVFLLPINTVFDRVKPMWTLAFGMTVMGISLVLISQMGVIQFLYVCMALYGIGFAFLFPSLNSLLVSAVVPAHRGKAYGYFYAFFSFGVVAGSGVTGLLEFTASEGFLFTGVLLIAAAAGSLLKEPPVIKERQS</sequence>
<evidence type="ECO:0000256" key="4">
    <source>
        <dbReference type="ARBA" id="ARBA00022692"/>
    </source>
</evidence>
<dbReference type="SUPFAM" id="SSF103473">
    <property type="entry name" value="MFS general substrate transporter"/>
    <property type="match status" value="1"/>
</dbReference>
<comment type="caution">
    <text evidence="9">The sequence shown here is derived from an EMBL/GenBank/DDBJ whole genome shotgun (WGS) entry which is preliminary data.</text>
</comment>
<feature type="transmembrane region" description="Helical" evidence="7">
    <location>
        <begin position="267"/>
        <end position="285"/>
    </location>
</feature>
<gene>
    <name evidence="9" type="ORF">F9802_16110</name>
</gene>
<dbReference type="InterPro" id="IPR011701">
    <property type="entry name" value="MFS"/>
</dbReference>
<proteinExistence type="predicted"/>
<dbReference type="Gene3D" id="1.20.1250.20">
    <property type="entry name" value="MFS general substrate transporter like domains"/>
    <property type="match status" value="1"/>
</dbReference>
<evidence type="ECO:0000256" key="6">
    <source>
        <dbReference type="ARBA" id="ARBA00023136"/>
    </source>
</evidence>
<dbReference type="GO" id="GO:0005886">
    <property type="term" value="C:plasma membrane"/>
    <property type="evidence" value="ECO:0007669"/>
    <property type="project" value="UniProtKB-SubCell"/>
</dbReference>
<evidence type="ECO:0000256" key="2">
    <source>
        <dbReference type="ARBA" id="ARBA00022448"/>
    </source>
</evidence>
<evidence type="ECO:0000313" key="10">
    <source>
        <dbReference type="Proteomes" id="UP000429595"/>
    </source>
</evidence>
<reference evidence="9 10" key="1">
    <citation type="submission" date="2019-10" db="EMBL/GenBank/DDBJ databases">
        <title>Bacillus aerolatum sp. nov., isolated from bioaerosol of sport playgrounds.</title>
        <authorList>
            <person name="Chen P."/>
            <person name="Zhang G."/>
        </authorList>
    </citation>
    <scope>NUCLEOTIDE SEQUENCE [LARGE SCALE GENOMIC DNA]</scope>
    <source>
        <strain evidence="9 10">CX253</strain>
    </source>
</reference>
<evidence type="ECO:0000256" key="7">
    <source>
        <dbReference type="SAM" id="Phobius"/>
    </source>
</evidence>
<name>A0A6I1FLP2_9BACI</name>
<feature type="transmembrane region" description="Helical" evidence="7">
    <location>
        <begin position="67"/>
        <end position="86"/>
    </location>
</feature>
<keyword evidence="6 7" id="KW-0472">Membrane</keyword>
<keyword evidence="4 7" id="KW-0812">Transmembrane</keyword>
<organism evidence="9 10">
    <name type="scientific">Bacillus aerolatus</name>
    <dbReference type="NCBI Taxonomy" id="2653354"/>
    <lineage>
        <taxon>Bacteria</taxon>
        <taxon>Bacillati</taxon>
        <taxon>Bacillota</taxon>
        <taxon>Bacilli</taxon>
        <taxon>Bacillales</taxon>
        <taxon>Bacillaceae</taxon>
        <taxon>Bacillus</taxon>
    </lineage>
</organism>
<feature type="transmembrane region" description="Helical" evidence="7">
    <location>
        <begin position="291"/>
        <end position="314"/>
    </location>
</feature>
<keyword evidence="5 7" id="KW-1133">Transmembrane helix</keyword>
<dbReference type="PROSITE" id="PS50850">
    <property type="entry name" value="MFS"/>
    <property type="match status" value="1"/>
</dbReference>
<keyword evidence="2" id="KW-0813">Transport</keyword>
<feature type="transmembrane region" description="Helical" evidence="7">
    <location>
        <begin position="354"/>
        <end position="372"/>
    </location>
</feature>
<protein>
    <submittedName>
        <fullName evidence="9">MFS transporter</fullName>
    </submittedName>
</protein>
<dbReference type="CDD" id="cd17325">
    <property type="entry name" value="MFS_MdtG_SLC18_like"/>
    <property type="match status" value="1"/>
</dbReference>
<comment type="subcellular location">
    <subcellularLocation>
        <location evidence="1">Cell membrane</location>
        <topology evidence="1">Multi-pass membrane protein</topology>
    </subcellularLocation>
</comment>
<dbReference type="RefSeq" id="WP_152153790.1">
    <property type="nucleotide sequence ID" value="NZ_WEIO01000011.1"/>
</dbReference>
<dbReference type="PANTHER" id="PTHR43124">
    <property type="entry name" value="PURINE EFFLUX PUMP PBUE"/>
    <property type="match status" value="1"/>
</dbReference>
<feature type="transmembrane region" description="Helical" evidence="7">
    <location>
        <begin position="126"/>
        <end position="148"/>
    </location>
</feature>
<feature type="domain" description="Major facilitator superfamily (MFS) profile" evidence="8">
    <location>
        <begin position="1"/>
        <end position="378"/>
    </location>
</feature>
<evidence type="ECO:0000256" key="1">
    <source>
        <dbReference type="ARBA" id="ARBA00004651"/>
    </source>
</evidence>
<feature type="transmembrane region" description="Helical" evidence="7">
    <location>
        <begin position="154"/>
        <end position="175"/>
    </location>
</feature>
<keyword evidence="10" id="KW-1185">Reference proteome</keyword>
<feature type="transmembrane region" description="Helical" evidence="7">
    <location>
        <begin position="239"/>
        <end position="260"/>
    </location>
</feature>
<dbReference type="PANTHER" id="PTHR43124:SF3">
    <property type="entry name" value="CHLORAMPHENICOL EFFLUX PUMP RV0191"/>
    <property type="match status" value="1"/>
</dbReference>
<accession>A0A6I1FLP2</accession>
<dbReference type="InterPro" id="IPR020846">
    <property type="entry name" value="MFS_dom"/>
</dbReference>
<feature type="transmembrane region" description="Helical" evidence="7">
    <location>
        <begin position="196"/>
        <end position="219"/>
    </location>
</feature>
<dbReference type="AlphaFoldDB" id="A0A6I1FLP2"/>
<evidence type="ECO:0000256" key="5">
    <source>
        <dbReference type="ARBA" id="ARBA00022989"/>
    </source>
</evidence>
<evidence type="ECO:0000313" key="9">
    <source>
        <dbReference type="EMBL" id="KAB7704703.1"/>
    </source>
</evidence>
<dbReference type="Proteomes" id="UP000429595">
    <property type="component" value="Unassembled WGS sequence"/>
</dbReference>
<feature type="transmembrane region" description="Helical" evidence="7">
    <location>
        <begin position="326"/>
        <end position="348"/>
    </location>
</feature>
<dbReference type="InterPro" id="IPR050189">
    <property type="entry name" value="MFS_Efflux_Transporters"/>
</dbReference>
<evidence type="ECO:0000259" key="8">
    <source>
        <dbReference type="PROSITE" id="PS50850"/>
    </source>
</evidence>
<keyword evidence="3" id="KW-1003">Cell membrane</keyword>
<feature type="transmembrane region" description="Helical" evidence="7">
    <location>
        <begin position="35"/>
        <end position="55"/>
    </location>
</feature>